<reference evidence="2 3" key="2">
    <citation type="journal article" date="2016" name="Int. J. Syst. Evol. Microbiol.">
        <title>Flavisolibacter tropicus sp. nov., isolated from tropical soil.</title>
        <authorList>
            <person name="Lee J.J."/>
            <person name="Kang M.S."/>
            <person name="Kim G.S."/>
            <person name="Lee C.S."/>
            <person name="Lim S."/>
            <person name="Lee J."/>
            <person name="Roh S.H."/>
            <person name="Kang H."/>
            <person name="Ha J.M."/>
            <person name="Bae S."/>
            <person name="Jung H.Y."/>
            <person name="Kim M.K."/>
        </authorList>
    </citation>
    <scope>NUCLEOTIDE SEQUENCE [LARGE SCALE GENOMIC DNA]</scope>
    <source>
        <strain evidence="2 3">LCS9</strain>
    </source>
</reference>
<gene>
    <name evidence="2" type="ORF">SY85_16365</name>
</gene>
<evidence type="ECO:0000256" key="1">
    <source>
        <dbReference type="SAM" id="SignalP"/>
    </source>
</evidence>
<dbReference type="RefSeq" id="WP_066405962.1">
    <property type="nucleotide sequence ID" value="NZ_CP011390.1"/>
</dbReference>
<protein>
    <recommendedName>
        <fullName evidence="4">Outer membrane protein beta-barrel domain-containing protein</fullName>
    </recommendedName>
</protein>
<keyword evidence="1" id="KW-0732">Signal</keyword>
<sequence length="248" mass="27617">MKALLLLLFSSITLTLQAQYLTAGFGTHVPVGPQKEKLKNAFGLMLGYEHQLKKSPFYVVADLSWSVFDLKTVEQDVESPDDGYVTKQKVNYTSSIFTFTPGVGIAPLRDKNVSPYVAVKGGYIKYKTLMTLLDPEDENGCHPLDKESILRDYAAVAIANGGMAIKIPTAHRTYYLDLGVNYINGGKAEYLHMTKDEQQPAAEGAEPYLVKFEQVQTGSVHKHALGDIYNTRTEQLQFYVRAKIPLCK</sequence>
<reference evidence="3" key="1">
    <citation type="submission" date="2015-01" db="EMBL/GenBank/DDBJ databases">
        <title>Flavisolibacter sp./LCS9/ whole genome sequencing.</title>
        <authorList>
            <person name="Kim M.K."/>
            <person name="Srinivasan S."/>
            <person name="Lee J.-J."/>
        </authorList>
    </citation>
    <scope>NUCLEOTIDE SEQUENCE [LARGE SCALE GENOMIC DNA]</scope>
    <source>
        <strain evidence="3">LCS9</strain>
    </source>
</reference>
<proteinExistence type="predicted"/>
<keyword evidence="3" id="KW-1185">Reference proteome</keyword>
<dbReference type="KEGG" id="fla:SY85_16365"/>
<dbReference type="EMBL" id="CP011390">
    <property type="protein sequence ID" value="ANE51828.1"/>
    <property type="molecule type" value="Genomic_DNA"/>
</dbReference>
<dbReference type="OrthoDB" id="647096at2"/>
<name>A0A172TXY3_9BACT</name>
<organism evidence="2 3">
    <name type="scientific">Flavisolibacter tropicus</name>
    <dbReference type="NCBI Taxonomy" id="1492898"/>
    <lineage>
        <taxon>Bacteria</taxon>
        <taxon>Pseudomonadati</taxon>
        <taxon>Bacteroidota</taxon>
        <taxon>Chitinophagia</taxon>
        <taxon>Chitinophagales</taxon>
        <taxon>Chitinophagaceae</taxon>
        <taxon>Flavisolibacter</taxon>
    </lineage>
</organism>
<dbReference type="Proteomes" id="UP000077177">
    <property type="component" value="Chromosome"/>
</dbReference>
<feature type="chain" id="PRO_5008001360" description="Outer membrane protein beta-barrel domain-containing protein" evidence="1">
    <location>
        <begin position="19"/>
        <end position="248"/>
    </location>
</feature>
<evidence type="ECO:0000313" key="3">
    <source>
        <dbReference type="Proteomes" id="UP000077177"/>
    </source>
</evidence>
<evidence type="ECO:0008006" key="4">
    <source>
        <dbReference type="Google" id="ProtNLM"/>
    </source>
</evidence>
<dbReference type="AlphaFoldDB" id="A0A172TXY3"/>
<accession>A0A172TXY3</accession>
<feature type="signal peptide" evidence="1">
    <location>
        <begin position="1"/>
        <end position="18"/>
    </location>
</feature>
<evidence type="ECO:0000313" key="2">
    <source>
        <dbReference type="EMBL" id="ANE51828.1"/>
    </source>
</evidence>